<organism evidence="1 2">
    <name type="scientific">Neolentinus lepideus HHB14362 ss-1</name>
    <dbReference type="NCBI Taxonomy" id="1314782"/>
    <lineage>
        <taxon>Eukaryota</taxon>
        <taxon>Fungi</taxon>
        <taxon>Dikarya</taxon>
        <taxon>Basidiomycota</taxon>
        <taxon>Agaricomycotina</taxon>
        <taxon>Agaricomycetes</taxon>
        <taxon>Gloeophyllales</taxon>
        <taxon>Gloeophyllaceae</taxon>
        <taxon>Neolentinus</taxon>
    </lineage>
</organism>
<dbReference type="Proteomes" id="UP000076761">
    <property type="component" value="Unassembled WGS sequence"/>
</dbReference>
<dbReference type="InParanoid" id="A0A165PGI1"/>
<evidence type="ECO:0000313" key="1">
    <source>
        <dbReference type="EMBL" id="KZT21009.1"/>
    </source>
</evidence>
<sequence length="155" mass="17676">MKPRTYTLRFLSGRSLLRGGMASLSPWPIKANLSVGPDTLWHRWHLRIRGRNLCSYMGGEVCRILTTIQGLSRLGICRYERVLVNVPIYLVTSSLPRNKTIPAASFGAREPYYVHFHSISSFQTARSRLALESSRMYFRFSMGSCIPMPISYIIS</sequence>
<gene>
    <name evidence="1" type="ORF">NEOLEDRAFT_807585</name>
</gene>
<dbReference type="AlphaFoldDB" id="A0A165PGI1"/>
<keyword evidence="2" id="KW-1185">Reference proteome</keyword>
<name>A0A165PGI1_9AGAM</name>
<proteinExistence type="predicted"/>
<reference evidence="1 2" key="1">
    <citation type="journal article" date="2016" name="Mol. Biol. Evol.">
        <title>Comparative Genomics of Early-Diverging Mushroom-Forming Fungi Provides Insights into the Origins of Lignocellulose Decay Capabilities.</title>
        <authorList>
            <person name="Nagy L.G."/>
            <person name="Riley R."/>
            <person name="Tritt A."/>
            <person name="Adam C."/>
            <person name="Daum C."/>
            <person name="Floudas D."/>
            <person name="Sun H."/>
            <person name="Yadav J.S."/>
            <person name="Pangilinan J."/>
            <person name="Larsson K.H."/>
            <person name="Matsuura K."/>
            <person name="Barry K."/>
            <person name="Labutti K."/>
            <person name="Kuo R."/>
            <person name="Ohm R.A."/>
            <person name="Bhattacharya S.S."/>
            <person name="Shirouzu T."/>
            <person name="Yoshinaga Y."/>
            <person name="Martin F.M."/>
            <person name="Grigoriev I.V."/>
            <person name="Hibbett D.S."/>
        </authorList>
    </citation>
    <scope>NUCLEOTIDE SEQUENCE [LARGE SCALE GENOMIC DNA]</scope>
    <source>
        <strain evidence="1 2">HHB14362 ss-1</strain>
    </source>
</reference>
<dbReference type="EMBL" id="KV425612">
    <property type="protein sequence ID" value="KZT21009.1"/>
    <property type="molecule type" value="Genomic_DNA"/>
</dbReference>
<evidence type="ECO:0000313" key="2">
    <source>
        <dbReference type="Proteomes" id="UP000076761"/>
    </source>
</evidence>
<accession>A0A165PGI1</accession>
<protein>
    <submittedName>
        <fullName evidence="1">Uncharacterized protein</fullName>
    </submittedName>
</protein>